<evidence type="ECO:0000256" key="6">
    <source>
        <dbReference type="ARBA" id="ARBA00037847"/>
    </source>
</evidence>
<comment type="caution">
    <text evidence="7">The sequence shown here is derived from an EMBL/GenBank/DDBJ whole genome shotgun (WGS) entry which is preliminary data.</text>
</comment>
<evidence type="ECO:0000256" key="3">
    <source>
        <dbReference type="ARBA" id="ARBA00022989"/>
    </source>
</evidence>
<keyword evidence="3" id="KW-1133">Transmembrane helix</keyword>
<dbReference type="Proteomes" id="UP001309876">
    <property type="component" value="Unassembled WGS sequence"/>
</dbReference>
<dbReference type="InterPro" id="IPR008547">
    <property type="entry name" value="DUF829_TMEM53"/>
</dbReference>
<gene>
    <name evidence="7" type="ORF">LTR05_004884</name>
</gene>
<evidence type="ECO:0000313" key="8">
    <source>
        <dbReference type="Proteomes" id="UP001309876"/>
    </source>
</evidence>
<keyword evidence="2" id="KW-0812">Transmembrane</keyword>
<dbReference type="AlphaFoldDB" id="A0AAN7SZB1"/>
<accession>A0AAN7SZB1</accession>
<evidence type="ECO:0000256" key="1">
    <source>
        <dbReference type="ARBA" id="ARBA00004126"/>
    </source>
</evidence>
<keyword evidence="5" id="KW-0539">Nucleus</keyword>
<evidence type="ECO:0000256" key="5">
    <source>
        <dbReference type="ARBA" id="ARBA00023242"/>
    </source>
</evidence>
<dbReference type="EMBL" id="JAVRRJ010000004">
    <property type="protein sequence ID" value="KAK5085597.1"/>
    <property type="molecule type" value="Genomic_DNA"/>
</dbReference>
<name>A0AAN7SZB1_9EURO</name>
<evidence type="ECO:0000256" key="4">
    <source>
        <dbReference type="ARBA" id="ARBA00023136"/>
    </source>
</evidence>
<keyword evidence="8" id="KW-1185">Reference proteome</keyword>
<comment type="subcellular location">
    <subcellularLocation>
        <location evidence="6">Endomembrane system</location>
        <topology evidence="6">Single-pass membrane protein</topology>
    </subcellularLocation>
    <subcellularLocation>
        <location evidence="1">Nucleus membrane</location>
    </subcellularLocation>
</comment>
<dbReference type="PANTHER" id="PTHR12265">
    <property type="entry name" value="TRANSMEMBRANE PROTEIN 53"/>
    <property type="match status" value="1"/>
</dbReference>
<evidence type="ECO:0000256" key="2">
    <source>
        <dbReference type="ARBA" id="ARBA00022692"/>
    </source>
</evidence>
<proteinExistence type="predicted"/>
<dbReference type="PANTHER" id="PTHR12265:SF30">
    <property type="entry name" value="TRANSMEMBRANE PROTEIN 53"/>
    <property type="match status" value="1"/>
</dbReference>
<organism evidence="7 8">
    <name type="scientific">Lithohypha guttulata</name>
    <dbReference type="NCBI Taxonomy" id="1690604"/>
    <lineage>
        <taxon>Eukaryota</taxon>
        <taxon>Fungi</taxon>
        <taxon>Dikarya</taxon>
        <taxon>Ascomycota</taxon>
        <taxon>Pezizomycotina</taxon>
        <taxon>Eurotiomycetes</taxon>
        <taxon>Chaetothyriomycetidae</taxon>
        <taxon>Chaetothyriales</taxon>
        <taxon>Trichomeriaceae</taxon>
        <taxon>Lithohypha</taxon>
    </lineage>
</organism>
<dbReference type="Pfam" id="PF05705">
    <property type="entry name" value="DUF829"/>
    <property type="match status" value="1"/>
</dbReference>
<protein>
    <submittedName>
        <fullName evidence="7">Uncharacterized protein</fullName>
    </submittedName>
</protein>
<sequence length="310" mass="34530">MVMDTTGPAPTLQLDMSITNDLHIKGFETLGGQIFYYRPNTSSDQQNMKKTSSPDLIIICSWLYARQRHIAKYSETYRRIYPQSRILLLKQDGPDLIWRPNAWQMQEMKPAVKVIKELEAGAKGRPSILLHSFSNGGAFTSCQLADAYALHCAGELLPISAVVIDSAPSIPTARVGWTAMSQGFPPSLPAPVLGTLGRLAGIEGSMTGLRRKLNDSAGSFMQEGLKRVYIYSDTDELVPWTHVEAHAQEAKEVLRSNRGEEAAKLVQLEKFVGSKHVAHAVMDGERYWNIVQQLWEGLEATEQPQHKEKP</sequence>
<keyword evidence="4" id="KW-0472">Membrane</keyword>
<dbReference type="GO" id="GO:0031965">
    <property type="term" value="C:nuclear membrane"/>
    <property type="evidence" value="ECO:0007669"/>
    <property type="project" value="UniProtKB-SubCell"/>
</dbReference>
<evidence type="ECO:0000313" key="7">
    <source>
        <dbReference type="EMBL" id="KAK5085597.1"/>
    </source>
</evidence>
<reference evidence="7 8" key="1">
    <citation type="submission" date="2023-08" db="EMBL/GenBank/DDBJ databases">
        <title>Black Yeasts Isolated from many extreme environments.</title>
        <authorList>
            <person name="Coleine C."/>
            <person name="Stajich J.E."/>
            <person name="Selbmann L."/>
        </authorList>
    </citation>
    <scope>NUCLEOTIDE SEQUENCE [LARGE SCALE GENOMIC DNA]</scope>
    <source>
        <strain evidence="7 8">CCFEE 5910</strain>
    </source>
</reference>